<dbReference type="EMBL" id="SSTD01003373">
    <property type="protein sequence ID" value="TYK26578.1"/>
    <property type="molecule type" value="Genomic_DNA"/>
</dbReference>
<evidence type="ECO:0000313" key="2">
    <source>
        <dbReference type="EMBL" id="KAA0062403.1"/>
    </source>
</evidence>
<feature type="compositionally biased region" description="Polar residues" evidence="1">
    <location>
        <begin position="1"/>
        <end position="19"/>
    </location>
</feature>
<gene>
    <name evidence="3" type="ORF">E5676_scaffold313G001950</name>
    <name evidence="2" type="ORF">E6C27_scaffold154G001960</name>
</gene>
<evidence type="ECO:0000313" key="3">
    <source>
        <dbReference type="EMBL" id="TYK26578.1"/>
    </source>
</evidence>
<organism evidence="2 4">
    <name type="scientific">Cucumis melo var. makuwa</name>
    <name type="common">Oriental melon</name>
    <dbReference type="NCBI Taxonomy" id="1194695"/>
    <lineage>
        <taxon>Eukaryota</taxon>
        <taxon>Viridiplantae</taxon>
        <taxon>Streptophyta</taxon>
        <taxon>Embryophyta</taxon>
        <taxon>Tracheophyta</taxon>
        <taxon>Spermatophyta</taxon>
        <taxon>Magnoliopsida</taxon>
        <taxon>eudicotyledons</taxon>
        <taxon>Gunneridae</taxon>
        <taxon>Pentapetalae</taxon>
        <taxon>rosids</taxon>
        <taxon>fabids</taxon>
        <taxon>Cucurbitales</taxon>
        <taxon>Cucurbitaceae</taxon>
        <taxon>Benincaseae</taxon>
        <taxon>Cucumis</taxon>
    </lineage>
</organism>
<dbReference type="EMBL" id="SSTE01004583">
    <property type="protein sequence ID" value="KAA0062403.1"/>
    <property type="molecule type" value="Genomic_DNA"/>
</dbReference>
<dbReference type="Proteomes" id="UP000321947">
    <property type="component" value="Unassembled WGS sequence"/>
</dbReference>
<accession>A0A5A7V2U7</accession>
<evidence type="ECO:0000313" key="5">
    <source>
        <dbReference type="Proteomes" id="UP000321947"/>
    </source>
</evidence>
<reference evidence="4 5" key="1">
    <citation type="submission" date="2019-08" db="EMBL/GenBank/DDBJ databases">
        <title>Draft genome sequences of two oriental melons (Cucumis melo L. var makuwa).</title>
        <authorList>
            <person name="Kwon S.-Y."/>
        </authorList>
    </citation>
    <scope>NUCLEOTIDE SEQUENCE [LARGE SCALE GENOMIC DNA]</scope>
    <source>
        <strain evidence="5">cv. Chang Bougi</strain>
        <strain evidence="4">cv. SW 3</strain>
        <tissue evidence="2">Leaf</tissue>
    </source>
</reference>
<evidence type="ECO:0000313" key="4">
    <source>
        <dbReference type="Proteomes" id="UP000321393"/>
    </source>
</evidence>
<proteinExistence type="predicted"/>
<evidence type="ECO:0000256" key="1">
    <source>
        <dbReference type="SAM" id="MobiDB-lite"/>
    </source>
</evidence>
<name>A0A5A7V2U7_CUCMM</name>
<feature type="region of interest" description="Disordered" evidence="1">
    <location>
        <begin position="1"/>
        <end position="29"/>
    </location>
</feature>
<dbReference type="AlphaFoldDB" id="A0A5A7V2U7"/>
<protein>
    <submittedName>
        <fullName evidence="2 3">Disease resistance RPP13-like protein 1</fullName>
    </submittedName>
</protein>
<sequence length="119" mass="13789">MNNQNNQGIPANQAAQGANPTYLADDRDRPIRSYASPNLYDFNPGIAYPTFSENTRFEIKLVMLQIIQNAGQFRRHPRKDPHDYIRNFYSICASFHMPGISVEELRFTPFRLHRDMSSP</sequence>
<dbReference type="Proteomes" id="UP000321393">
    <property type="component" value="Unassembled WGS sequence"/>
</dbReference>
<comment type="caution">
    <text evidence="2">The sequence shown here is derived from an EMBL/GenBank/DDBJ whole genome shotgun (WGS) entry which is preliminary data.</text>
</comment>
<dbReference type="OrthoDB" id="1740797at2759"/>